<dbReference type="Gene3D" id="2.60.40.2700">
    <property type="match status" value="2"/>
</dbReference>
<dbReference type="InterPro" id="IPR050728">
    <property type="entry name" value="Zinc_Metalloprotease_M4"/>
</dbReference>
<dbReference type="InterPro" id="IPR023612">
    <property type="entry name" value="Peptidase_M4"/>
</dbReference>
<feature type="domain" description="Peptidase M4" evidence="10">
    <location>
        <begin position="332"/>
        <end position="367"/>
    </location>
</feature>
<proteinExistence type="inferred from homology"/>
<keyword evidence="6" id="KW-0862">Zinc</keyword>
<evidence type="ECO:0000256" key="3">
    <source>
        <dbReference type="ARBA" id="ARBA00022723"/>
    </source>
</evidence>
<evidence type="ECO:0000256" key="5">
    <source>
        <dbReference type="ARBA" id="ARBA00022801"/>
    </source>
</evidence>
<evidence type="ECO:0000256" key="8">
    <source>
        <dbReference type="SAM" id="MobiDB-lite"/>
    </source>
</evidence>
<dbReference type="PANTHER" id="PTHR33794:SF1">
    <property type="entry name" value="BACILLOLYSIN"/>
    <property type="match status" value="1"/>
</dbReference>
<feature type="chain" id="PRO_5045119611" description="Peptidase M4 family protein" evidence="9">
    <location>
        <begin position="30"/>
        <end position="934"/>
    </location>
</feature>
<keyword evidence="3" id="KW-0479">Metal-binding</keyword>
<dbReference type="CDD" id="cd09597">
    <property type="entry name" value="M4_TLP"/>
    <property type="match status" value="1"/>
</dbReference>
<reference evidence="13" key="1">
    <citation type="journal article" date="2014" name="Int. J. Syst. Evol. Microbiol.">
        <title>Complete genome of a new Firmicutes species belonging to the dominant human colonic microbiota ('Ruminococcus bicirculans') reveals two chromosomes and a selective capacity to utilize plant glucans.</title>
        <authorList>
            <consortium name="NISC Comparative Sequencing Program"/>
            <person name="Wegmann U."/>
            <person name="Louis P."/>
            <person name="Goesmann A."/>
            <person name="Henrissat B."/>
            <person name="Duncan S.H."/>
            <person name="Flint H.J."/>
        </authorList>
    </citation>
    <scope>NUCLEOTIDE SEQUENCE</scope>
    <source>
        <strain evidence="13">VKM Ac-1246</strain>
    </source>
</reference>
<gene>
    <name evidence="13" type="ORF">GCM10017579_03440</name>
</gene>
<evidence type="ECO:0000256" key="7">
    <source>
        <dbReference type="ARBA" id="ARBA00023049"/>
    </source>
</evidence>
<dbReference type="EMBL" id="BSEL01000001">
    <property type="protein sequence ID" value="GLJ66308.1"/>
    <property type="molecule type" value="Genomic_DNA"/>
</dbReference>
<evidence type="ECO:0000313" key="14">
    <source>
        <dbReference type="Proteomes" id="UP001142292"/>
    </source>
</evidence>
<dbReference type="InterPro" id="IPR013856">
    <property type="entry name" value="Peptidase_M4_domain"/>
</dbReference>
<evidence type="ECO:0000256" key="4">
    <source>
        <dbReference type="ARBA" id="ARBA00022729"/>
    </source>
</evidence>
<evidence type="ECO:0000259" key="11">
    <source>
        <dbReference type="Pfam" id="PF02868"/>
    </source>
</evidence>
<evidence type="ECO:0000256" key="2">
    <source>
        <dbReference type="ARBA" id="ARBA00022670"/>
    </source>
</evidence>
<comment type="caution">
    <text evidence="13">The sequence shown here is derived from an EMBL/GenBank/DDBJ whole genome shotgun (WGS) entry which is preliminary data.</text>
</comment>
<dbReference type="Gene3D" id="1.10.390.10">
    <property type="entry name" value="Neutral Protease Domain 2"/>
    <property type="match status" value="1"/>
</dbReference>
<dbReference type="Proteomes" id="UP001142292">
    <property type="component" value="Unassembled WGS sequence"/>
</dbReference>
<keyword evidence="14" id="KW-1185">Reference proteome</keyword>
<feature type="domain" description="FTP" evidence="12">
    <location>
        <begin position="97"/>
        <end position="134"/>
    </location>
</feature>
<dbReference type="InterPro" id="IPR001570">
    <property type="entry name" value="Peptidase_M4_C_domain"/>
</dbReference>
<accession>A0ABQ5SRX6</accession>
<dbReference type="SUPFAM" id="SSF55486">
    <property type="entry name" value="Metalloproteases ('zincins'), catalytic domain"/>
    <property type="match status" value="1"/>
</dbReference>
<feature type="domain" description="Peptidase M4 C-terminal" evidence="11">
    <location>
        <begin position="370"/>
        <end position="521"/>
    </location>
</feature>
<evidence type="ECO:0000259" key="10">
    <source>
        <dbReference type="Pfam" id="PF01447"/>
    </source>
</evidence>
<feature type="region of interest" description="Disordered" evidence="8">
    <location>
        <begin position="258"/>
        <end position="277"/>
    </location>
</feature>
<feature type="signal peptide" evidence="9">
    <location>
        <begin position="1"/>
        <end position="29"/>
    </location>
</feature>
<evidence type="ECO:0000256" key="9">
    <source>
        <dbReference type="SAM" id="SignalP"/>
    </source>
</evidence>
<organism evidence="13 14">
    <name type="scientific">Nocardioides luteus</name>
    <dbReference type="NCBI Taxonomy" id="1844"/>
    <lineage>
        <taxon>Bacteria</taxon>
        <taxon>Bacillati</taxon>
        <taxon>Actinomycetota</taxon>
        <taxon>Actinomycetes</taxon>
        <taxon>Propionibacteriales</taxon>
        <taxon>Nocardioidaceae</taxon>
        <taxon>Nocardioides</taxon>
    </lineage>
</organism>
<dbReference type="RefSeq" id="WP_189116931.1">
    <property type="nucleotide sequence ID" value="NZ_BMRK01000002.1"/>
</dbReference>
<dbReference type="PANTHER" id="PTHR33794">
    <property type="entry name" value="BACILLOLYSIN"/>
    <property type="match status" value="1"/>
</dbReference>
<protein>
    <recommendedName>
        <fullName evidence="15">Peptidase M4 family protein</fullName>
    </recommendedName>
</protein>
<evidence type="ECO:0008006" key="15">
    <source>
        <dbReference type="Google" id="ProtNLM"/>
    </source>
</evidence>
<sequence length="934" mass="98390">MTRHARVVAIAAASLILGALSVVPATSHAAEPDPVATYEDRVGVPLTIHRTPDGDADFIAAEDDAAQPLGASVATDRAAHTHLDRAGEALGTDDLDLREQETSSAVGGGSVTRFEQYVDGLPVLGGEVVVGLDEERGLTSAATSLSDATSAEDASISRTRAAAAAKAVVVKAHQDASVDAADLDVEDQGVWLYDDQLVRGPQVGTASVRRLSVTDGAAIRETVLVDATTGRVLLRVDEIAHADRRICDWNNTKASGTQECGATSGKVVRREGDPPSGLDEADAAYDIIGATSEMYDELGVDLTELLGWTSGGEKAITANMRYCDPDVTCSAASPYANAYWNGQEFFAGGRMGSDDVIAHELTHGVVERSSDLFYWFESGAINESMADVMGEILDHRYATAGDRPNDWRIGEDTRLGALRDLADPTRHGQPDRMTSPLWEADENSLYADNGGVHTNSGVGNKAAYLISQGGSFNGRTLTGIDGDDPTLQKTATLYLHAIQHLVSGSQYADLSRTLASSCTTLAITGTAGFTTADCAQVRLATEAAEMATSPTKAGASRPADAPSTCPAGSVDKAAMTTPALSGGSLWTKAPSANIPANDRDGNGSDFGWNPDPSLGEPSSSGLTTRAFTVPPGKRTYVRFSHWYLFEWEPAGAGVPARYYDGGEVRLVIDGKATAIPASAWVNGPKQKLRLDDPAKPLTGFGGDSNGWTASRVDLSAFAGKTVQFQWVVRGDAYGSFYGWFVDELELYSCTPRTIAGTAAPKITGTKRVGHTLTASKGSWSPAATSVRYQWLRNGTAITGATGSTYKLTGADHARRIQVRVTATVSSWPAATPGVRTSAATGAVSAGTLTSAAPKITGTRKVGRLLTATRGTWKPSGIAFSYQWLRNGKVIKGATGKTYRLVKADRGDRIRVRVTGRKAGYQTKVRTSVATGAIR</sequence>
<keyword evidence="5" id="KW-0378">Hydrolase</keyword>
<evidence type="ECO:0000313" key="13">
    <source>
        <dbReference type="EMBL" id="GLJ66308.1"/>
    </source>
</evidence>
<evidence type="ECO:0000259" key="12">
    <source>
        <dbReference type="Pfam" id="PF07504"/>
    </source>
</evidence>
<keyword evidence="7" id="KW-0482">Metalloprotease</keyword>
<keyword evidence="4 9" id="KW-0732">Signal</keyword>
<comment type="similarity">
    <text evidence="1">Belongs to the peptidase M4 family.</text>
</comment>
<dbReference type="Pfam" id="PF01447">
    <property type="entry name" value="Peptidase_M4"/>
    <property type="match status" value="1"/>
</dbReference>
<dbReference type="PRINTS" id="PR00730">
    <property type="entry name" value="THERMOLYSIN"/>
</dbReference>
<dbReference type="Pfam" id="PF02868">
    <property type="entry name" value="Peptidase_M4_C"/>
    <property type="match status" value="1"/>
</dbReference>
<dbReference type="Pfam" id="PF07504">
    <property type="entry name" value="FTP"/>
    <property type="match status" value="1"/>
</dbReference>
<evidence type="ECO:0000256" key="1">
    <source>
        <dbReference type="ARBA" id="ARBA00009388"/>
    </source>
</evidence>
<dbReference type="InterPro" id="IPR011096">
    <property type="entry name" value="FTP_domain"/>
</dbReference>
<keyword evidence="2" id="KW-0645">Protease</keyword>
<name>A0ABQ5SRX6_9ACTN</name>
<dbReference type="Gene3D" id="3.10.170.10">
    <property type="match status" value="1"/>
</dbReference>
<reference evidence="13" key="2">
    <citation type="submission" date="2023-01" db="EMBL/GenBank/DDBJ databases">
        <authorList>
            <person name="Sun Q."/>
            <person name="Evtushenko L."/>
        </authorList>
    </citation>
    <scope>NUCLEOTIDE SEQUENCE</scope>
    <source>
        <strain evidence="13">VKM Ac-1246</strain>
    </source>
</reference>
<feature type="region of interest" description="Disordered" evidence="8">
    <location>
        <begin position="591"/>
        <end position="626"/>
    </location>
</feature>
<evidence type="ECO:0000256" key="6">
    <source>
        <dbReference type="ARBA" id="ARBA00022833"/>
    </source>
</evidence>
<dbReference type="InterPro" id="IPR027268">
    <property type="entry name" value="Peptidase_M4/M1_CTD_sf"/>
</dbReference>
<feature type="compositionally biased region" description="Polar residues" evidence="8">
    <location>
        <begin position="616"/>
        <end position="626"/>
    </location>
</feature>